<dbReference type="Pfam" id="PF25828">
    <property type="entry name" value="CC_Cfap43"/>
    <property type="match status" value="1"/>
</dbReference>
<keyword evidence="7" id="KW-0206">Cytoskeleton</keyword>
<name>A0AAV8WLN4_9CUCU</name>
<evidence type="ECO:0000313" key="9">
    <source>
        <dbReference type="EMBL" id="KAJ8927379.1"/>
    </source>
</evidence>
<keyword evidence="4" id="KW-0853">WD repeat</keyword>
<dbReference type="GO" id="GO:0060271">
    <property type="term" value="P:cilium assembly"/>
    <property type="evidence" value="ECO:0007669"/>
    <property type="project" value="TreeGrafter"/>
</dbReference>
<comment type="caution">
    <text evidence="9">The sequence shown here is derived from an EMBL/GenBank/DDBJ whole genome shotgun (WGS) entry which is preliminary data.</text>
</comment>
<dbReference type="PANTHER" id="PTHR14885:SF1">
    <property type="entry name" value="CILIA- AND FLAGELLA-ASSOCIATED PROTEIN 43"/>
    <property type="match status" value="1"/>
</dbReference>
<keyword evidence="8" id="KW-0966">Cell projection</keyword>
<evidence type="ECO:0000256" key="3">
    <source>
        <dbReference type="ARBA" id="ARBA00022490"/>
    </source>
</evidence>
<dbReference type="PANTHER" id="PTHR14885">
    <property type="entry name" value="CILIA- AND FLAGELLA-ASSOCIATED PROTEIN 43-RELATED"/>
    <property type="match status" value="1"/>
</dbReference>
<evidence type="ECO:0000256" key="7">
    <source>
        <dbReference type="ARBA" id="ARBA00023212"/>
    </source>
</evidence>
<evidence type="ECO:0000256" key="2">
    <source>
        <dbReference type="ARBA" id="ARBA00004245"/>
    </source>
</evidence>
<evidence type="ECO:0000256" key="4">
    <source>
        <dbReference type="ARBA" id="ARBA00022574"/>
    </source>
</evidence>
<organism evidence="9 10">
    <name type="scientific">Rhamnusium bicolor</name>
    <dbReference type="NCBI Taxonomy" id="1586634"/>
    <lineage>
        <taxon>Eukaryota</taxon>
        <taxon>Metazoa</taxon>
        <taxon>Ecdysozoa</taxon>
        <taxon>Arthropoda</taxon>
        <taxon>Hexapoda</taxon>
        <taxon>Insecta</taxon>
        <taxon>Pterygota</taxon>
        <taxon>Neoptera</taxon>
        <taxon>Endopterygota</taxon>
        <taxon>Coleoptera</taxon>
        <taxon>Polyphaga</taxon>
        <taxon>Cucujiformia</taxon>
        <taxon>Chrysomeloidea</taxon>
        <taxon>Cerambycidae</taxon>
        <taxon>Lepturinae</taxon>
        <taxon>Rhagiini</taxon>
        <taxon>Rhamnusium</taxon>
    </lineage>
</organism>
<keyword evidence="6" id="KW-0175">Coiled coil</keyword>
<keyword evidence="3" id="KW-0963">Cytoplasm</keyword>
<dbReference type="Proteomes" id="UP001162156">
    <property type="component" value="Unassembled WGS sequence"/>
</dbReference>
<comment type="subcellular location">
    <subcellularLocation>
        <location evidence="1">Cell projection</location>
        <location evidence="1">Cilium</location>
    </subcellularLocation>
    <subcellularLocation>
        <location evidence="2">Cytoplasm</location>
        <location evidence="2">Cytoskeleton</location>
    </subcellularLocation>
</comment>
<keyword evidence="10" id="KW-1185">Reference proteome</keyword>
<proteinExistence type="predicted"/>
<dbReference type="EMBL" id="JANEYF010005663">
    <property type="protein sequence ID" value="KAJ8927379.1"/>
    <property type="molecule type" value="Genomic_DNA"/>
</dbReference>
<keyword evidence="5" id="KW-0677">Repeat</keyword>
<evidence type="ECO:0000313" key="10">
    <source>
        <dbReference type="Proteomes" id="UP001162156"/>
    </source>
</evidence>
<accession>A0AAV8WLN4</accession>
<dbReference type="AlphaFoldDB" id="A0AAV8WLN4"/>
<gene>
    <name evidence="9" type="ORF">NQ314_020154</name>
</gene>
<sequence length="153" mass="18383">MKEEEICEVEKAEILEEFNDIRNELIYLVTNNLNGPENEKLDLQDFYLDTALYNLKKQQNREDCKKTEIYLKALIVAQDTISQYLLKNYWETMEVKGKVMCGIFVSTMATKYTLLPRNMEKVKRLAWVEEQRRVEQFLCFNKSFYPWIIKTEE</sequence>
<evidence type="ECO:0000256" key="6">
    <source>
        <dbReference type="ARBA" id="ARBA00023054"/>
    </source>
</evidence>
<dbReference type="GO" id="GO:0005930">
    <property type="term" value="C:axoneme"/>
    <property type="evidence" value="ECO:0007669"/>
    <property type="project" value="TreeGrafter"/>
</dbReference>
<evidence type="ECO:0000256" key="5">
    <source>
        <dbReference type="ARBA" id="ARBA00022737"/>
    </source>
</evidence>
<evidence type="ECO:0000256" key="1">
    <source>
        <dbReference type="ARBA" id="ARBA00004138"/>
    </source>
</evidence>
<evidence type="ECO:0000256" key="8">
    <source>
        <dbReference type="ARBA" id="ARBA00023273"/>
    </source>
</evidence>
<reference evidence="9" key="1">
    <citation type="journal article" date="2023" name="Insect Mol. Biol.">
        <title>Genome sequencing provides insights into the evolution of gene families encoding plant cell wall-degrading enzymes in longhorned beetles.</title>
        <authorList>
            <person name="Shin N.R."/>
            <person name="Okamura Y."/>
            <person name="Kirsch R."/>
            <person name="Pauchet Y."/>
        </authorList>
    </citation>
    <scope>NUCLEOTIDE SEQUENCE</scope>
    <source>
        <strain evidence="9">RBIC_L_NR</strain>
    </source>
</reference>
<protein>
    <submittedName>
        <fullName evidence="9">Uncharacterized protein</fullName>
    </submittedName>
</protein>